<reference evidence="2" key="1">
    <citation type="submission" date="2016-10" db="EMBL/GenBank/DDBJ databases">
        <authorList>
            <person name="Varghese N."/>
            <person name="Submissions S."/>
        </authorList>
    </citation>
    <scope>NUCLEOTIDE SEQUENCE [LARGE SCALE GENOMIC DNA]</scope>
    <source>
        <strain evidence="2">OK042</strain>
    </source>
</reference>
<evidence type="ECO:0000313" key="1">
    <source>
        <dbReference type="EMBL" id="SFK90091.1"/>
    </source>
</evidence>
<organism evidence="1 2">
    <name type="scientific">Brevibacillus centrosporus</name>
    <dbReference type="NCBI Taxonomy" id="54910"/>
    <lineage>
        <taxon>Bacteria</taxon>
        <taxon>Bacillati</taxon>
        <taxon>Bacillota</taxon>
        <taxon>Bacilli</taxon>
        <taxon>Bacillales</taxon>
        <taxon>Paenibacillaceae</taxon>
        <taxon>Brevibacillus</taxon>
    </lineage>
</organism>
<protein>
    <recommendedName>
        <fullName evidence="3">Helix-turn-helix domain-containing protein</fullName>
    </recommendedName>
</protein>
<sequence>MLKMSQVETIKDLQAQGLGQVAIAERLNIS</sequence>
<gene>
    <name evidence="1" type="ORF">SAMN05518846_12342</name>
</gene>
<name>A0A1I4DDV2_9BACL</name>
<keyword evidence="2" id="KW-1185">Reference proteome</keyword>
<dbReference type="AlphaFoldDB" id="A0A1I4DDV2"/>
<dbReference type="EMBL" id="FORT01000023">
    <property type="protein sequence ID" value="SFK90091.1"/>
    <property type="molecule type" value="Genomic_DNA"/>
</dbReference>
<accession>A0A1I4DDV2</accession>
<evidence type="ECO:0008006" key="3">
    <source>
        <dbReference type="Google" id="ProtNLM"/>
    </source>
</evidence>
<dbReference type="Proteomes" id="UP000198915">
    <property type="component" value="Unassembled WGS sequence"/>
</dbReference>
<proteinExistence type="predicted"/>
<evidence type="ECO:0000313" key="2">
    <source>
        <dbReference type="Proteomes" id="UP000198915"/>
    </source>
</evidence>